<dbReference type="EMBL" id="JALLPJ020000692">
    <property type="protein sequence ID" value="KAL3785457.1"/>
    <property type="molecule type" value="Genomic_DNA"/>
</dbReference>
<reference evidence="1 2" key="1">
    <citation type="submission" date="2024-10" db="EMBL/GenBank/DDBJ databases">
        <title>Updated reference genomes for cyclostephanoid diatoms.</title>
        <authorList>
            <person name="Roberts W.R."/>
            <person name="Alverson A.J."/>
        </authorList>
    </citation>
    <scope>NUCLEOTIDE SEQUENCE [LARGE SCALE GENOMIC DNA]</scope>
    <source>
        <strain evidence="1 2">AJA010-31</strain>
    </source>
</reference>
<dbReference type="AlphaFoldDB" id="A0ABD3PBZ0"/>
<evidence type="ECO:0000313" key="1">
    <source>
        <dbReference type="EMBL" id="KAL3785457.1"/>
    </source>
</evidence>
<dbReference type="Proteomes" id="UP001530400">
    <property type="component" value="Unassembled WGS sequence"/>
</dbReference>
<keyword evidence="2" id="KW-1185">Reference proteome</keyword>
<accession>A0ABD3PBZ0</accession>
<evidence type="ECO:0000313" key="2">
    <source>
        <dbReference type="Proteomes" id="UP001530400"/>
    </source>
</evidence>
<protein>
    <submittedName>
        <fullName evidence="1">Uncharacterized protein</fullName>
    </submittedName>
</protein>
<sequence>MCRGWSWRDNCCEFSITAPQTRPTQYNNISGKDQHTVPHILLHYQQATVSIFNRAETFPSQK</sequence>
<name>A0ABD3PBZ0_9STRA</name>
<comment type="caution">
    <text evidence="1">The sequence shown here is derived from an EMBL/GenBank/DDBJ whole genome shotgun (WGS) entry which is preliminary data.</text>
</comment>
<gene>
    <name evidence="1" type="ORF">ACHAWO_009125</name>
</gene>
<proteinExistence type="predicted"/>
<organism evidence="1 2">
    <name type="scientific">Cyclotella atomus</name>
    <dbReference type="NCBI Taxonomy" id="382360"/>
    <lineage>
        <taxon>Eukaryota</taxon>
        <taxon>Sar</taxon>
        <taxon>Stramenopiles</taxon>
        <taxon>Ochrophyta</taxon>
        <taxon>Bacillariophyta</taxon>
        <taxon>Coscinodiscophyceae</taxon>
        <taxon>Thalassiosirophycidae</taxon>
        <taxon>Stephanodiscales</taxon>
        <taxon>Stephanodiscaceae</taxon>
        <taxon>Cyclotella</taxon>
    </lineage>
</organism>